<dbReference type="InterPro" id="IPR003598">
    <property type="entry name" value="Ig_sub2"/>
</dbReference>
<name>A0A8B8DUM2_CRAVI</name>
<dbReference type="PANTHER" id="PTHR12231">
    <property type="entry name" value="CTX-RELATED TYPE I TRANSMEMBRANE PROTEIN"/>
    <property type="match status" value="1"/>
</dbReference>
<dbReference type="SUPFAM" id="SSF48726">
    <property type="entry name" value="Immunoglobulin"/>
    <property type="match status" value="3"/>
</dbReference>
<gene>
    <name evidence="8" type="primary">LOC111128981</name>
</gene>
<dbReference type="Gene3D" id="2.60.40.10">
    <property type="entry name" value="Immunoglobulins"/>
    <property type="match status" value="3"/>
</dbReference>
<dbReference type="PANTHER" id="PTHR12231:SF253">
    <property type="entry name" value="DPR-INTERACTING PROTEIN ETA, ISOFORM B-RELATED"/>
    <property type="match status" value="1"/>
</dbReference>
<dbReference type="PROSITE" id="PS50835">
    <property type="entry name" value="IG_LIKE"/>
    <property type="match status" value="3"/>
</dbReference>
<keyword evidence="2" id="KW-0677">Repeat</keyword>
<dbReference type="GeneID" id="111128981"/>
<dbReference type="OrthoDB" id="10012075at2759"/>
<evidence type="ECO:0000256" key="4">
    <source>
        <dbReference type="ARBA" id="ARBA00023319"/>
    </source>
</evidence>
<dbReference type="Pfam" id="PF13927">
    <property type="entry name" value="Ig_3"/>
    <property type="match status" value="2"/>
</dbReference>
<dbReference type="InterPro" id="IPR013783">
    <property type="entry name" value="Ig-like_fold"/>
</dbReference>
<dbReference type="KEGG" id="cvn:111128981"/>
<feature type="domain" description="Ig-like" evidence="6">
    <location>
        <begin position="231"/>
        <end position="321"/>
    </location>
</feature>
<keyword evidence="3" id="KW-1015">Disulfide bond</keyword>
<proteinExistence type="predicted"/>
<dbReference type="InterPro" id="IPR013106">
    <property type="entry name" value="Ig_V-set"/>
</dbReference>
<reference evidence="8" key="1">
    <citation type="submission" date="2025-08" db="UniProtKB">
        <authorList>
            <consortium name="RefSeq"/>
        </authorList>
    </citation>
    <scope>IDENTIFICATION</scope>
    <source>
        <tissue evidence="8">Whole sample</tissue>
    </source>
</reference>
<evidence type="ECO:0000256" key="2">
    <source>
        <dbReference type="ARBA" id="ARBA00022737"/>
    </source>
</evidence>
<dbReference type="SMART" id="SM00409">
    <property type="entry name" value="IG"/>
    <property type="match status" value="3"/>
</dbReference>
<dbReference type="InterPro" id="IPR036179">
    <property type="entry name" value="Ig-like_dom_sf"/>
</dbReference>
<evidence type="ECO:0000313" key="7">
    <source>
        <dbReference type="Proteomes" id="UP000694844"/>
    </source>
</evidence>
<dbReference type="Pfam" id="PF07686">
    <property type="entry name" value="V-set"/>
    <property type="match status" value="1"/>
</dbReference>
<evidence type="ECO:0000259" key="6">
    <source>
        <dbReference type="PROSITE" id="PS50835"/>
    </source>
</evidence>
<protein>
    <submittedName>
        <fullName evidence="8">Limbic system-associated membrane protein-like</fullName>
    </submittedName>
</protein>
<feature type="domain" description="Ig-like" evidence="6">
    <location>
        <begin position="141"/>
        <end position="224"/>
    </location>
</feature>
<feature type="signal peptide" evidence="5">
    <location>
        <begin position="1"/>
        <end position="25"/>
    </location>
</feature>
<accession>A0A8B8DUM2</accession>
<feature type="domain" description="Ig-like" evidence="6">
    <location>
        <begin position="37"/>
        <end position="140"/>
    </location>
</feature>
<evidence type="ECO:0000256" key="5">
    <source>
        <dbReference type="SAM" id="SignalP"/>
    </source>
</evidence>
<dbReference type="AlphaFoldDB" id="A0A8B8DUM2"/>
<feature type="chain" id="PRO_5034581317" evidence="5">
    <location>
        <begin position="26"/>
        <end position="413"/>
    </location>
</feature>
<dbReference type="GO" id="GO:0043005">
    <property type="term" value="C:neuron projection"/>
    <property type="evidence" value="ECO:0007669"/>
    <property type="project" value="TreeGrafter"/>
</dbReference>
<keyword evidence="4" id="KW-0393">Immunoglobulin domain</keyword>
<keyword evidence="1 5" id="KW-0732">Signal</keyword>
<evidence type="ECO:0000256" key="3">
    <source>
        <dbReference type="ARBA" id="ARBA00023157"/>
    </source>
</evidence>
<dbReference type="Proteomes" id="UP000694844">
    <property type="component" value="Chromosome 4"/>
</dbReference>
<sequence>MMCFNKNSTMLVTKIPFLLIGSIVCASDYATSKHMLTTFDSSPENVSAIAGKTAILPCTVDLSNLDPTKEITWMSPKNILISIGDRRIIDDTRMSIERPQIPDWNLHIRELEPYDRGIYICSLNTRPMMTKNVYLEVYVTPIISSEKENTHQNLREGETANLTCNATGFPEPTITWYRVSEMDKEAIGRQGSYLMIHNITRYCGGTYTCHAFNGIGPAVSKVFSINVYFQPEVQVLNKRQQQDTGKETILQCEISASPQAIVNWRKGEHVFSANNYQRITPEIYKKDIYTTVLLLRIQNLTWSDFGEYVCEASNSLGRDLETMHLYPINGIHVTAKPASSISDSNTFIFNFSSGNGKVPFPSEVSPIVQIKLSKSTRLNYDDQEAEGTASTVHTQRLVIMVTVFLVTFHVRYL</sequence>
<evidence type="ECO:0000313" key="8">
    <source>
        <dbReference type="RefSeq" id="XP_022330691.1"/>
    </source>
</evidence>
<keyword evidence="7" id="KW-1185">Reference proteome</keyword>
<dbReference type="SMART" id="SM00408">
    <property type="entry name" value="IGc2"/>
    <property type="match status" value="3"/>
</dbReference>
<dbReference type="RefSeq" id="XP_022330691.1">
    <property type="nucleotide sequence ID" value="XM_022474983.1"/>
</dbReference>
<dbReference type="InterPro" id="IPR007110">
    <property type="entry name" value="Ig-like_dom"/>
</dbReference>
<evidence type="ECO:0000256" key="1">
    <source>
        <dbReference type="ARBA" id="ARBA00022729"/>
    </source>
</evidence>
<organism evidence="7 8">
    <name type="scientific">Crassostrea virginica</name>
    <name type="common">Eastern oyster</name>
    <dbReference type="NCBI Taxonomy" id="6565"/>
    <lineage>
        <taxon>Eukaryota</taxon>
        <taxon>Metazoa</taxon>
        <taxon>Spiralia</taxon>
        <taxon>Lophotrochozoa</taxon>
        <taxon>Mollusca</taxon>
        <taxon>Bivalvia</taxon>
        <taxon>Autobranchia</taxon>
        <taxon>Pteriomorphia</taxon>
        <taxon>Ostreida</taxon>
        <taxon>Ostreoidea</taxon>
        <taxon>Ostreidae</taxon>
        <taxon>Crassostrea</taxon>
    </lineage>
</organism>
<dbReference type="InterPro" id="IPR051170">
    <property type="entry name" value="Neural/epithelial_adhesion"/>
</dbReference>
<dbReference type="InterPro" id="IPR003599">
    <property type="entry name" value="Ig_sub"/>
</dbReference>